<protein>
    <submittedName>
        <fullName evidence="1">Structural protein P5</fullName>
    </submittedName>
</protein>
<organism evidence="1 2">
    <name type="scientific">Bombella favorum</name>
    <dbReference type="NCBI Taxonomy" id="2039164"/>
    <lineage>
        <taxon>Bacteria</taxon>
        <taxon>Pseudomonadati</taxon>
        <taxon>Pseudomonadota</taxon>
        <taxon>Alphaproteobacteria</taxon>
        <taxon>Acetobacterales</taxon>
        <taxon>Acetobacteraceae</taxon>
        <taxon>Bombella</taxon>
    </lineage>
</organism>
<accession>A0ABR5ZMF3</accession>
<dbReference type="RefSeq" id="WP_182081567.1">
    <property type="nucleotide sequence ID" value="NZ_NWUS01000001.1"/>
</dbReference>
<comment type="caution">
    <text evidence="1">The sequence shown here is derived from an EMBL/GenBank/DDBJ whole genome shotgun (WGS) entry which is preliminary data.</text>
</comment>
<evidence type="ECO:0000313" key="1">
    <source>
        <dbReference type="EMBL" id="MBA5725495.1"/>
    </source>
</evidence>
<gene>
    <name evidence="1" type="ORF">CPA57_04285</name>
</gene>
<sequence>MPVLPRGIRNNNPGNLNFAHQAGAVLEPGPNARFARFPTAEAGLEALRDQLTRYIARDKLSTVNAIIAKWAPPNENNTSAYAQFVARKIGVEASADLGPVTPPLIGKMMMAIIEYENGQTPYGDLVAQVAAEVPQTPQKTPIKTA</sequence>
<reference evidence="1 2" key="1">
    <citation type="submission" date="2017-09" db="EMBL/GenBank/DDBJ databases">
        <authorList>
            <person name="Jakob F."/>
        </authorList>
    </citation>
    <scope>NUCLEOTIDE SEQUENCE [LARGE SCALE GENOMIC DNA]</scope>
    <source>
        <strain evidence="1 2">TMW 2.1880</strain>
    </source>
</reference>
<dbReference type="EMBL" id="NWUS01000001">
    <property type="protein sequence ID" value="MBA5725495.1"/>
    <property type="molecule type" value="Genomic_DNA"/>
</dbReference>
<proteinExistence type="predicted"/>
<dbReference type="Proteomes" id="UP001516390">
    <property type="component" value="Unassembled WGS sequence"/>
</dbReference>
<evidence type="ECO:0000313" key="2">
    <source>
        <dbReference type="Proteomes" id="UP001516390"/>
    </source>
</evidence>
<name>A0ABR5ZMF3_9PROT</name>
<keyword evidence="2" id="KW-1185">Reference proteome</keyword>